<gene>
    <name evidence="3" type="ORF">Ga0061067_103349</name>
</gene>
<evidence type="ECO:0000313" key="3">
    <source>
        <dbReference type="EMBL" id="CUA94896.1"/>
    </source>
</evidence>
<evidence type="ECO:0000259" key="2">
    <source>
        <dbReference type="Pfam" id="PF05065"/>
    </source>
</evidence>
<dbReference type="EMBL" id="CYHE01000003">
    <property type="protein sequence ID" value="CUA94896.1"/>
    <property type="molecule type" value="Genomic_DNA"/>
</dbReference>
<dbReference type="InterPro" id="IPR024455">
    <property type="entry name" value="Phage_capsid"/>
</dbReference>
<dbReference type="SUPFAM" id="SSF56563">
    <property type="entry name" value="Major capsid protein gp5"/>
    <property type="match status" value="1"/>
</dbReference>
<protein>
    <submittedName>
        <fullName evidence="3">Phage major capsid protein, HK97 family</fullName>
    </submittedName>
</protein>
<evidence type="ECO:0000313" key="4">
    <source>
        <dbReference type="Proteomes" id="UP000183900"/>
    </source>
</evidence>
<dbReference type="Pfam" id="PF05065">
    <property type="entry name" value="Phage_capsid"/>
    <property type="match status" value="1"/>
</dbReference>
<name>A0A0K6HVN0_9HYPH</name>
<feature type="domain" description="Phage capsid-like C-terminal" evidence="2">
    <location>
        <begin position="159"/>
        <end position="444"/>
    </location>
</feature>
<reference evidence="4" key="1">
    <citation type="submission" date="2015-08" db="EMBL/GenBank/DDBJ databases">
        <authorList>
            <person name="Varghese N."/>
        </authorList>
    </citation>
    <scope>NUCLEOTIDE SEQUENCE [LARGE SCALE GENOMIC DNA]</scope>
    <source>
        <strain evidence="4">DSM 23407</strain>
    </source>
</reference>
<evidence type="ECO:0000256" key="1">
    <source>
        <dbReference type="ARBA" id="ARBA00004328"/>
    </source>
</evidence>
<sequence>MEDRIESSMDSMQSADLYGANFKEGSFLAPRAGLEYKAYGIEPRQHQETAVTAALEQQFEEHLRVFEDFKAVNDERLREITTQKGADPLTEQKLMRIENRLDEMTRNLLRAQRPHLGQDLPQGPNEQKSAFDTYIRKGKTDGFDSLEIKGLSVGSEADGGFIVHPEMDEQLHTSLKAESPIRSIASVMTISTAVYKRPFSISGPGTGWVAETAERPATSTPQIAELSFPAMELYAMPVTTKQLLDDAIIDVESWLVQELADAFSAQETEAFISGSGSASPRGILSYPQQVSSTPAFGSVGTSLTGTAGGFDAKNGADSLIELVHALPARYRKNGGFLMNRMTLSAVRRLKTGDGSYLFQTSIADGFRMSLMGFPITECDEMPVISAGSSSIAFGDFRRAYLIVDRQGVQILRDPYSAKPYILFYATKRVGGGISDFNALRLLKFAAS</sequence>
<dbReference type="RefSeq" id="WP_197717579.1">
    <property type="nucleotide sequence ID" value="NZ_CYHE01000003.1"/>
</dbReference>
<organism evidence="3 4">
    <name type="scientific">Pannonibacter indicus</name>
    <dbReference type="NCBI Taxonomy" id="466044"/>
    <lineage>
        <taxon>Bacteria</taxon>
        <taxon>Pseudomonadati</taxon>
        <taxon>Pseudomonadota</taxon>
        <taxon>Alphaproteobacteria</taxon>
        <taxon>Hyphomicrobiales</taxon>
        <taxon>Stappiaceae</taxon>
        <taxon>Pannonibacter</taxon>
    </lineage>
</organism>
<keyword evidence="4" id="KW-1185">Reference proteome</keyword>
<comment type="subcellular location">
    <subcellularLocation>
        <location evidence="1">Virion</location>
    </subcellularLocation>
</comment>
<dbReference type="InterPro" id="IPR054612">
    <property type="entry name" value="Phage_capsid-like_C"/>
</dbReference>
<dbReference type="AlphaFoldDB" id="A0A0K6HVN0"/>
<dbReference type="Gene3D" id="3.30.2320.10">
    <property type="entry name" value="hypothetical protein PF0899 domain"/>
    <property type="match status" value="1"/>
</dbReference>
<proteinExistence type="predicted"/>
<dbReference type="NCBIfam" id="TIGR01554">
    <property type="entry name" value="major_cap_HK97"/>
    <property type="match status" value="1"/>
</dbReference>
<dbReference type="Gene3D" id="3.30.2400.10">
    <property type="entry name" value="Major capsid protein gp5"/>
    <property type="match status" value="1"/>
</dbReference>
<dbReference type="Proteomes" id="UP000183900">
    <property type="component" value="Unassembled WGS sequence"/>
</dbReference>
<accession>A0A0K6HVN0</accession>